<dbReference type="EMBL" id="BK016182">
    <property type="protein sequence ID" value="DAG00573.1"/>
    <property type="molecule type" value="Genomic_DNA"/>
</dbReference>
<proteinExistence type="predicted"/>
<name>A0A8S5V1H6_9CAUD</name>
<accession>A0A8S5V1H6</accession>
<evidence type="ECO:0000313" key="1">
    <source>
        <dbReference type="EMBL" id="DAG00573.1"/>
    </source>
</evidence>
<sequence length="113" mass="13173">MRNIDLIRNYNKIQDIVAIFNSIKVSRRAVFGEEIMKKQTINVELGKLFVKHKILEDYPVFKILVKLLVACYNNPEETNISELKITNDLTDDEIKDIYDSLEEQIKENPGIFA</sequence>
<organism evidence="1">
    <name type="scientific">Myoviridae sp. ctJ2i1</name>
    <dbReference type="NCBI Taxonomy" id="2825079"/>
    <lineage>
        <taxon>Viruses</taxon>
        <taxon>Duplodnaviria</taxon>
        <taxon>Heunggongvirae</taxon>
        <taxon>Uroviricota</taxon>
        <taxon>Caudoviricetes</taxon>
    </lineage>
</organism>
<protein>
    <submittedName>
        <fullName evidence="1">Uncharacterized protein</fullName>
    </submittedName>
</protein>
<reference evidence="1" key="1">
    <citation type="journal article" date="2021" name="Proc. Natl. Acad. Sci. U.S.A.">
        <title>A Catalog of Tens of Thousands of Viruses from Human Metagenomes Reveals Hidden Associations with Chronic Diseases.</title>
        <authorList>
            <person name="Tisza M.J."/>
            <person name="Buck C.B."/>
        </authorList>
    </citation>
    <scope>NUCLEOTIDE SEQUENCE</scope>
    <source>
        <strain evidence="1">CtJ2i1</strain>
    </source>
</reference>